<evidence type="ECO:0000256" key="1">
    <source>
        <dbReference type="SAM" id="Phobius"/>
    </source>
</evidence>
<sequence>MSSNAFLARPGVVLLLAVTTVGFGLALYAYFAPLTGVTATLGALVAILTSAVLVLFAFLLATLHPGGMRRFVFVLTVIGLGGNAFAGALLHEWWLCGAMLTGLVGLGADALGAGGHNAQVHS</sequence>
<accession>U2E6U2</accession>
<dbReference type="Proteomes" id="UP000006242">
    <property type="component" value="Unassembled WGS sequence"/>
</dbReference>
<dbReference type="STRING" id="1033802.SSPSH_001539"/>
<keyword evidence="1" id="KW-1133">Transmembrane helix</keyword>
<keyword evidence="1" id="KW-0812">Transmembrane</keyword>
<reference evidence="2 3" key="2">
    <citation type="journal article" date="2013" name="PLoS ONE">
        <title>INDIGO - INtegrated Data Warehouse of MIcrobial GenOmes with Examples from the Red Sea Extremophiles.</title>
        <authorList>
            <person name="Alam I."/>
            <person name="Antunes A."/>
            <person name="Kamau A.A."/>
            <person name="Ba Alawi W."/>
            <person name="Kalkatawi M."/>
            <person name="Stingl U."/>
            <person name="Bajic V.B."/>
        </authorList>
    </citation>
    <scope>NUCLEOTIDE SEQUENCE [LARGE SCALE GENOMIC DNA]</scope>
    <source>
        <strain evidence="2 3">E1L3A</strain>
    </source>
</reference>
<keyword evidence="3" id="KW-1185">Reference proteome</keyword>
<keyword evidence="1" id="KW-0472">Membrane</keyword>
<organism evidence="2 3">
    <name type="scientific">Salinisphaera shabanensis E1L3A</name>
    <dbReference type="NCBI Taxonomy" id="1033802"/>
    <lineage>
        <taxon>Bacteria</taxon>
        <taxon>Pseudomonadati</taxon>
        <taxon>Pseudomonadota</taxon>
        <taxon>Gammaproteobacteria</taxon>
        <taxon>Salinisphaerales</taxon>
        <taxon>Salinisphaeraceae</taxon>
        <taxon>Salinisphaera</taxon>
    </lineage>
</organism>
<dbReference type="RefSeq" id="WP_006915541.1">
    <property type="nucleotide sequence ID" value="NZ_AFNV02000009.1"/>
</dbReference>
<proteinExistence type="predicted"/>
<gene>
    <name evidence="2" type="ORF">SSPSH_001539</name>
</gene>
<feature type="transmembrane region" description="Helical" evidence="1">
    <location>
        <begin position="37"/>
        <end position="59"/>
    </location>
</feature>
<dbReference type="eggNOG" id="ENOG5033GCG">
    <property type="taxonomic scope" value="Bacteria"/>
</dbReference>
<comment type="caution">
    <text evidence="2">The sequence shown here is derived from an EMBL/GenBank/DDBJ whole genome shotgun (WGS) entry which is preliminary data.</text>
</comment>
<dbReference type="EMBL" id="AFNV02000009">
    <property type="protein sequence ID" value="ERJ19471.1"/>
    <property type="molecule type" value="Genomic_DNA"/>
</dbReference>
<evidence type="ECO:0000313" key="3">
    <source>
        <dbReference type="Proteomes" id="UP000006242"/>
    </source>
</evidence>
<protein>
    <submittedName>
        <fullName evidence="2">Uncharacterized protein</fullName>
    </submittedName>
</protein>
<dbReference type="AlphaFoldDB" id="U2E6U2"/>
<feature type="transmembrane region" description="Helical" evidence="1">
    <location>
        <begin position="12"/>
        <end position="31"/>
    </location>
</feature>
<reference evidence="2 3" key="1">
    <citation type="journal article" date="2011" name="J. Bacteriol.">
        <title>Genome sequence of Salinisphaera shabanensis, a gammaproteobacterium from the harsh, variable environment of the brine-seawater interface of the Shaban Deep in the Red Sea.</title>
        <authorList>
            <person name="Antunes A."/>
            <person name="Alam I."/>
            <person name="Bajic V.B."/>
            <person name="Stingl U."/>
        </authorList>
    </citation>
    <scope>NUCLEOTIDE SEQUENCE [LARGE SCALE GENOMIC DNA]</scope>
    <source>
        <strain evidence="2 3">E1L3A</strain>
    </source>
</reference>
<feature type="transmembrane region" description="Helical" evidence="1">
    <location>
        <begin position="71"/>
        <end position="90"/>
    </location>
</feature>
<name>U2E6U2_9GAMM</name>
<evidence type="ECO:0000313" key="2">
    <source>
        <dbReference type="EMBL" id="ERJ19471.1"/>
    </source>
</evidence>